<dbReference type="SUPFAM" id="SSF54928">
    <property type="entry name" value="RNA-binding domain, RBD"/>
    <property type="match status" value="1"/>
</dbReference>
<organism evidence="6 7">
    <name type="scientific">[Candida] arabinofermentans NRRL YB-2248</name>
    <dbReference type="NCBI Taxonomy" id="983967"/>
    <lineage>
        <taxon>Eukaryota</taxon>
        <taxon>Fungi</taxon>
        <taxon>Dikarya</taxon>
        <taxon>Ascomycota</taxon>
        <taxon>Saccharomycotina</taxon>
        <taxon>Pichiomycetes</taxon>
        <taxon>Pichiales</taxon>
        <taxon>Pichiaceae</taxon>
        <taxon>Ogataea</taxon>
        <taxon>Ogataea/Candida clade</taxon>
    </lineage>
</organism>
<keyword evidence="1" id="KW-0597">Phosphoprotein</keyword>
<evidence type="ECO:0000256" key="3">
    <source>
        <dbReference type="PROSITE-ProRule" id="PRU00176"/>
    </source>
</evidence>
<evidence type="ECO:0000259" key="5">
    <source>
        <dbReference type="PROSITE" id="PS50102"/>
    </source>
</evidence>
<reference evidence="7" key="1">
    <citation type="submission" date="2016-04" db="EMBL/GenBank/DDBJ databases">
        <title>Comparative genomics of biotechnologically important yeasts.</title>
        <authorList>
            <consortium name="DOE Joint Genome Institute"/>
            <person name="Riley R."/>
            <person name="Haridas S."/>
            <person name="Wolfe K.H."/>
            <person name="Lopes M.R."/>
            <person name="Hittinger C.T."/>
            <person name="Goker M."/>
            <person name="Salamov A."/>
            <person name="Wisecaver J."/>
            <person name="Long T.M."/>
            <person name="Aerts A.L."/>
            <person name="Barry K."/>
            <person name="Choi C."/>
            <person name="Clum A."/>
            <person name="Coughlan A.Y."/>
            <person name="Deshpande S."/>
            <person name="Douglass A.P."/>
            <person name="Hanson S.J."/>
            <person name="Klenk H.-P."/>
            <person name="Labutti K."/>
            <person name="Lapidus A."/>
            <person name="Lindquist E."/>
            <person name="Lipzen A."/>
            <person name="Meier-Kolthoff J.P."/>
            <person name="Ohm R.A."/>
            <person name="Otillar R.P."/>
            <person name="Pangilinan J."/>
            <person name="Peng Y."/>
            <person name="Rokas A."/>
            <person name="Rosa C.A."/>
            <person name="Scheuner C."/>
            <person name="Sibirny A.A."/>
            <person name="Slot J.C."/>
            <person name="Stielow J.B."/>
            <person name="Sun H."/>
            <person name="Kurtzman C.P."/>
            <person name="Blackwell M."/>
            <person name="Grigoriev I.V."/>
            <person name="Jeffries T.W."/>
        </authorList>
    </citation>
    <scope>NUCLEOTIDE SEQUENCE [LARGE SCALE GENOMIC DNA]</scope>
    <source>
        <strain evidence="7">NRRL YB-2248</strain>
    </source>
</reference>
<dbReference type="GO" id="GO:0008361">
    <property type="term" value="P:regulation of cell size"/>
    <property type="evidence" value="ECO:0007669"/>
    <property type="project" value="UniProtKB-ARBA"/>
</dbReference>
<dbReference type="InterPro" id="IPR012677">
    <property type="entry name" value="Nucleotide-bd_a/b_plait_sf"/>
</dbReference>
<dbReference type="PROSITE" id="PS50102">
    <property type="entry name" value="RRM"/>
    <property type="match status" value="1"/>
</dbReference>
<keyword evidence="7" id="KW-1185">Reference proteome</keyword>
<dbReference type="OrthoDB" id="431169at2759"/>
<feature type="non-terminal residue" evidence="6">
    <location>
        <position position="1"/>
    </location>
</feature>
<dbReference type="AlphaFoldDB" id="A0A1E4SZS7"/>
<accession>A0A1E4SZS7</accession>
<dbReference type="InterPro" id="IPR000504">
    <property type="entry name" value="RRM_dom"/>
</dbReference>
<dbReference type="STRING" id="983967.A0A1E4SZS7"/>
<evidence type="ECO:0000256" key="2">
    <source>
        <dbReference type="ARBA" id="ARBA00022884"/>
    </source>
</evidence>
<name>A0A1E4SZS7_9ASCO</name>
<dbReference type="FunFam" id="3.30.70.330:FF:000089">
    <property type="entry name" value="RNA binding protein"/>
    <property type="match status" value="1"/>
</dbReference>
<proteinExistence type="predicted"/>
<feature type="compositionally biased region" description="Polar residues" evidence="4">
    <location>
        <begin position="375"/>
        <end position="388"/>
    </location>
</feature>
<sequence>AILKIKNVPQDTTLREAFLIFSLCLDEVLSVDIIDEVDSPSSNTNTLSNNNGTQPQIATSFTSQVSSTGSSNPVIVAKFTSIKFAQQVAQLLDDKCLFGTAFKPVKVEFTEEAEANPELYMENSSPNSGVAVPAGQNAPQHSSSTSSTSSGTISSSKRPSLGHQKSRFLFSDPFLGQHQPQSASSDQEQQTSPVQSESPQLLHQQITSQQQQSHHIPPQQAQPMVPANFGPSSQPNQNMLEQLTSPLLAASGTRLMMLDSQPEVRDYDQLVRPWLNSSNNIQSSRALPNESGTSLNGSLANGSTPPKSMPEPLTINTSLASGSSTPIANGVPTPTTTEWDRRRQGSAFFNGTTTATSATTSSQTPTSSSLSQSLLMNGSTTPSITSPPFQQPINQQLHQMQQQQIPELSLLARVPPPANPADQNPPCNTLYVGNLPPDATELELRALFQPQNGFRRLSFRTKQSTSSNVNSHHGPMCFVEFDDVSYATRALAELYGRTLPRANGNSSNSKGGIRLSFSKNPLGVRGPGQNRRGSSNPTLGNFTITNPTTVNAGGVGVMNGAGNNGYNGFSQFGFQQMSLSQYPK</sequence>
<feature type="compositionally biased region" description="Polar residues" evidence="4">
    <location>
        <begin position="178"/>
        <end position="198"/>
    </location>
</feature>
<feature type="compositionally biased region" description="Low complexity" evidence="4">
    <location>
        <begin position="142"/>
        <end position="156"/>
    </location>
</feature>
<feature type="region of interest" description="Disordered" evidence="4">
    <location>
        <begin position="413"/>
        <end position="432"/>
    </location>
</feature>
<dbReference type="Gene3D" id="3.30.70.330">
    <property type="match status" value="1"/>
</dbReference>
<feature type="region of interest" description="Disordered" evidence="4">
    <location>
        <begin position="503"/>
        <end position="541"/>
    </location>
</feature>
<feature type="compositionally biased region" description="Polar residues" evidence="4">
    <location>
        <begin position="280"/>
        <end position="306"/>
    </location>
</feature>
<dbReference type="GO" id="GO:0003723">
    <property type="term" value="F:RNA binding"/>
    <property type="evidence" value="ECO:0007669"/>
    <property type="project" value="UniProtKB-UniRule"/>
</dbReference>
<dbReference type="EMBL" id="KV453854">
    <property type="protein sequence ID" value="ODV84962.1"/>
    <property type="molecule type" value="Genomic_DNA"/>
</dbReference>
<feature type="region of interest" description="Disordered" evidence="4">
    <location>
        <begin position="280"/>
        <end position="390"/>
    </location>
</feature>
<dbReference type="InterPro" id="IPR035979">
    <property type="entry name" value="RBD_domain_sf"/>
</dbReference>
<evidence type="ECO:0000313" key="7">
    <source>
        <dbReference type="Proteomes" id="UP000094801"/>
    </source>
</evidence>
<evidence type="ECO:0000313" key="6">
    <source>
        <dbReference type="EMBL" id="ODV84962.1"/>
    </source>
</evidence>
<gene>
    <name evidence="6" type="ORF">CANARDRAFT_187724</name>
</gene>
<feature type="compositionally biased region" description="Polar residues" evidence="4">
    <location>
        <begin position="314"/>
        <end position="337"/>
    </location>
</feature>
<feature type="domain" description="RRM" evidence="5">
    <location>
        <begin position="428"/>
        <end position="520"/>
    </location>
</feature>
<feature type="non-terminal residue" evidence="6">
    <location>
        <position position="584"/>
    </location>
</feature>
<evidence type="ECO:0000256" key="4">
    <source>
        <dbReference type="SAM" id="MobiDB-lite"/>
    </source>
</evidence>
<dbReference type="PANTHER" id="PTHR10501">
    <property type="entry name" value="U1 SMALL NUCLEAR RIBONUCLEOPROTEIN A/U2 SMALL NUCLEAR RIBONUCLEOPROTEIN B"/>
    <property type="match status" value="1"/>
</dbReference>
<feature type="compositionally biased region" description="Polar residues" evidence="4">
    <location>
        <begin position="531"/>
        <end position="541"/>
    </location>
</feature>
<dbReference type="Pfam" id="PF00076">
    <property type="entry name" value="RRM_1"/>
    <property type="match status" value="1"/>
</dbReference>
<keyword evidence="2 3" id="KW-0694">RNA-binding</keyword>
<dbReference type="Proteomes" id="UP000094801">
    <property type="component" value="Unassembled WGS sequence"/>
</dbReference>
<feature type="region of interest" description="Disordered" evidence="4">
    <location>
        <begin position="120"/>
        <end position="238"/>
    </location>
</feature>
<evidence type="ECO:0000256" key="1">
    <source>
        <dbReference type="ARBA" id="ARBA00022553"/>
    </source>
</evidence>
<protein>
    <recommendedName>
        <fullName evidence="5">RRM domain-containing protein</fullName>
    </recommendedName>
</protein>
<dbReference type="SMART" id="SM00360">
    <property type="entry name" value="RRM"/>
    <property type="match status" value="1"/>
</dbReference>
<feature type="compositionally biased region" description="Low complexity" evidence="4">
    <location>
        <begin position="352"/>
        <end position="374"/>
    </location>
</feature>
<feature type="compositionally biased region" description="Low complexity" evidence="4">
    <location>
        <begin position="199"/>
        <end position="223"/>
    </location>
</feature>